<accession>A0ABT3GQM6</accession>
<feature type="signal peptide" evidence="1">
    <location>
        <begin position="1"/>
        <end position="17"/>
    </location>
</feature>
<organism evidence="2 3">
    <name type="scientific">Luteolibacter arcticus</name>
    <dbReference type="NCBI Taxonomy" id="1581411"/>
    <lineage>
        <taxon>Bacteria</taxon>
        <taxon>Pseudomonadati</taxon>
        <taxon>Verrucomicrobiota</taxon>
        <taxon>Verrucomicrobiia</taxon>
        <taxon>Verrucomicrobiales</taxon>
        <taxon>Verrucomicrobiaceae</taxon>
        <taxon>Luteolibacter</taxon>
    </lineage>
</organism>
<sequence>MQTLSGLLRSGSVIAIAATLGVASAGAQSPPDPAQGAIDGSGKFIPATKPEGGMGPATPEAWKEEVAKLIEKTGETTFRIGRIQCDRATRTISFPAKINAREGLVEYALVTTKGKVHEALLAAEVSPLHLHVAALLIGLAPQGEAPKPVPVTIEVEWATNGPAKKLALEDLLALAHESPQGKTGGTLARGPWHYQGSVVDAGGFAAERDGSIIALISDSTALAGNPRAGGDDDTLYLPNTALLPSEATPVTVTLRPVPPAP</sequence>
<name>A0ABT3GQM6_9BACT</name>
<keyword evidence="1" id="KW-0732">Signal</keyword>
<dbReference type="EMBL" id="JAPDDT010000018">
    <property type="protein sequence ID" value="MCW1925828.1"/>
    <property type="molecule type" value="Genomic_DNA"/>
</dbReference>
<evidence type="ECO:0000313" key="2">
    <source>
        <dbReference type="EMBL" id="MCW1925828.1"/>
    </source>
</evidence>
<evidence type="ECO:0000313" key="3">
    <source>
        <dbReference type="Proteomes" id="UP001320876"/>
    </source>
</evidence>
<dbReference type="InterPro" id="IPR047750">
    <property type="entry name" value="YdjY-like"/>
</dbReference>
<feature type="chain" id="PRO_5047254926" evidence="1">
    <location>
        <begin position="18"/>
        <end position="261"/>
    </location>
</feature>
<dbReference type="NCBIfam" id="NF040466">
    <property type="entry name" value="ydjY_domain"/>
    <property type="match status" value="1"/>
</dbReference>
<evidence type="ECO:0000256" key="1">
    <source>
        <dbReference type="SAM" id="SignalP"/>
    </source>
</evidence>
<dbReference type="Proteomes" id="UP001320876">
    <property type="component" value="Unassembled WGS sequence"/>
</dbReference>
<keyword evidence="3" id="KW-1185">Reference proteome</keyword>
<proteinExistence type="predicted"/>
<protein>
    <submittedName>
        <fullName evidence="2">YdjY domain-containing protein</fullName>
    </submittedName>
</protein>
<gene>
    <name evidence="2" type="ORF">OKA05_24935</name>
</gene>
<comment type="caution">
    <text evidence="2">The sequence shown here is derived from an EMBL/GenBank/DDBJ whole genome shotgun (WGS) entry which is preliminary data.</text>
</comment>
<reference evidence="2 3" key="1">
    <citation type="submission" date="2022-10" db="EMBL/GenBank/DDBJ databases">
        <title>Luteolibacter arcticus strain CCTCC AB 2014275, whole genome shotgun sequencing project.</title>
        <authorList>
            <person name="Zhao G."/>
            <person name="Shen L."/>
        </authorList>
    </citation>
    <scope>NUCLEOTIDE SEQUENCE [LARGE SCALE GENOMIC DNA]</scope>
    <source>
        <strain evidence="2 3">CCTCC AB 2014275</strain>
    </source>
</reference>
<dbReference type="RefSeq" id="WP_264489935.1">
    <property type="nucleotide sequence ID" value="NZ_JAPDDT010000018.1"/>
</dbReference>